<evidence type="ECO:0000256" key="2">
    <source>
        <dbReference type="ARBA" id="ARBA00022832"/>
    </source>
</evidence>
<feature type="domain" description="AMP-dependent synthetase/ligase" evidence="4">
    <location>
        <begin position="85"/>
        <end position="554"/>
    </location>
</feature>
<keyword evidence="3" id="KW-0443">Lipid metabolism</keyword>
<dbReference type="AlphaFoldDB" id="A0A7S3ZHJ3"/>
<dbReference type="GO" id="GO:0016020">
    <property type="term" value="C:membrane"/>
    <property type="evidence" value="ECO:0007669"/>
    <property type="project" value="TreeGrafter"/>
</dbReference>
<dbReference type="Pfam" id="PF23562">
    <property type="entry name" value="AMP-binding_C_3"/>
    <property type="match status" value="1"/>
</dbReference>
<dbReference type="InterPro" id="IPR020845">
    <property type="entry name" value="AMP-binding_CS"/>
</dbReference>
<keyword evidence="1" id="KW-0436">Ligase</keyword>
<dbReference type="Pfam" id="PF00501">
    <property type="entry name" value="AMP-binding"/>
    <property type="match status" value="1"/>
</dbReference>
<dbReference type="SUPFAM" id="SSF56801">
    <property type="entry name" value="Acetyl-CoA synthetase-like"/>
    <property type="match status" value="1"/>
</dbReference>
<dbReference type="PANTHER" id="PTHR43272">
    <property type="entry name" value="LONG-CHAIN-FATTY-ACID--COA LIGASE"/>
    <property type="match status" value="1"/>
</dbReference>
<dbReference type="GO" id="GO:0004467">
    <property type="term" value="F:long-chain fatty acid-CoA ligase activity"/>
    <property type="evidence" value="ECO:0007669"/>
    <property type="project" value="TreeGrafter"/>
</dbReference>
<protein>
    <recommendedName>
        <fullName evidence="4">AMP-dependent synthetase/ligase domain-containing protein</fullName>
    </recommendedName>
</protein>
<dbReference type="InterPro" id="IPR000873">
    <property type="entry name" value="AMP-dep_synth/lig_dom"/>
</dbReference>
<dbReference type="GO" id="GO:0005783">
    <property type="term" value="C:endoplasmic reticulum"/>
    <property type="evidence" value="ECO:0007669"/>
    <property type="project" value="TreeGrafter"/>
</dbReference>
<evidence type="ECO:0000256" key="1">
    <source>
        <dbReference type="ARBA" id="ARBA00022598"/>
    </source>
</evidence>
<sequence>MIFEIIIIGVGLLLFKLYPLIFTPPKKLKKPPQNTPAMIPEYKSGSTVWVDKMTSKKPIAFAKEGPGSAESKTGGWKPTTIPTVFERAVKLHGDKPALRAEYPVPPANGKKAPPSKAREEWKTWTYQTYHSEVRAAAKGLIALGVEPLDAVNIFGFNSPQWFMAEMAAIFCGGVAAGIYPSDTPEQVQYKSHHSGASVAVCEDMGKADRFKQKINELPKLKAIILWAEKPEAKEIERKEGGSVKLMTWDELCDIGRAEDNEELDKRIAELYPEQVCCLIYTSGTTGNPKAVMISHDNILFESYSVLMQCDMIGIEASEERIISYLPLSHVAGMMVDIICPMFLSAYEDLPGWQCVYFARPYDLKIATIVDRFKAVRPTMFLGVPRVWEKIAEKLQAIGKKTKGLVKSISTAAKSLSLEHAENCNLGGSGAAPAGYGLMKKLVLDKIKEKLGLDKMKFGFTGAAPIRKETLSYFGSLGIQVNEVYGMSECTGAITWSLDNTHVWGSCGYALPGCELKIFNPEDGKECPRAKDIFHPTEEEQGEICYRGRNIMLGYMSNPALGEAHVKEIMEKNAKAIDVDGWLHSGDKGCTSVDGMVKITGRYKELIIGAGGENVAPVPIESNVKLLCPAISNIMMFGDKKKFNIALVTLKLEGATGEKPGTDKLTGPAAEVKEGITTIDQAMNDKTIIDMITNAIKDTNKNGDCCPSNAAKIQRFSILPRDFSVETGELTPTLKLKRSVVSL</sequence>
<gene>
    <name evidence="5" type="ORF">LGLO00237_LOCUS35252</name>
</gene>
<dbReference type="InterPro" id="IPR042099">
    <property type="entry name" value="ANL_N_sf"/>
</dbReference>
<name>A0A7S3ZHJ3_9EUKA</name>
<proteinExistence type="predicted"/>
<dbReference type="PROSITE" id="PS00455">
    <property type="entry name" value="AMP_BINDING"/>
    <property type="match status" value="1"/>
</dbReference>
<evidence type="ECO:0000256" key="3">
    <source>
        <dbReference type="ARBA" id="ARBA00023098"/>
    </source>
</evidence>
<organism evidence="5">
    <name type="scientific">Lotharella globosa</name>
    <dbReference type="NCBI Taxonomy" id="91324"/>
    <lineage>
        <taxon>Eukaryota</taxon>
        <taxon>Sar</taxon>
        <taxon>Rhizaria</taxon>
        <taxon>Cercozoa</taxon>
        <taxon>Chlorarachniophyceae</taxon>
        <taxon>Lotharella</taxon>
    </lineage>
</organism>
<evidence type="ECO:0000259" key="4">
    <source>
        <dbReference type="Pfam" id="PF00501"/>
    </source>
</evidence>
<dbReference type="PANTHER" id="PTHR43272:SF32">
    <property type="entry name" value="AMP-DEPENDENT SYNTHETASE_LIGASE DOMAIN-CONTAINING PROTEIN"/>
    <property type="match status" value="1"/>
</dbReference>
<accession>A0A7S3ZHJ3</accession>
<dbReference type="Gene3D" id="3.40.50.12780">
    <property type="entry name" value="N-terminal domain of ligase-like"/>
    <property type="match status" value="1"/>
</dbReference>
<evidence type="ECO:0000313" key="5">
    <source>
        <dbReference type="EMBL" id="CAE0683464.1"/>
    </source>
</evidence>
<dbReference type="EMBL" id="HBIV01051247">
    <property type="protein sequence ID" value="CAE0683464.1"/>
    <property type="molecule type" value="Transcribed_RNA"/>
</dbReference>
<keyword evidence="2" id="KW-0276">Fatty acid metabolism</keyword>
<reference evidence="5" key="1">
    <citation type="submission" date="2021-01" db="EMBL/GenBank/DDBJ databases">
        <authorList>
            <person name="Corre E."/>
            <person name="Pelletier E."/>
            <person name="Niang G."/>
            <person name="Scheremetjew M."/>
            <person name="Finn R."/>
            <person name="Kale V."/>
            <person name="Holt S."/>
            <person name="Cochrane G."/>
            <person name="Meng A."/>
            <person name="Brown T."/>
            <person name="Cohen L."/>
        </authorList>
    </citation>
    <scope>NUCLEOTIDE SEQUENCE</scope>
    <source>
        <strain evidence="5">CCCM811</strain>
    </source>
</reference>